<protein>
    <recommendedName>
        <fullName evidence="3">ZZ-type domain-containing protein</fullName>
    </recommendedName>
</protein>
<evidence type="ECO:0008006" key="3">
    <source>
        <dbReference type="Google" id="ProtNLM"/>
    </source>
</evidence>
<keyword evidence="2" id="KW-1185">Reference proteome</keyword>
<organism evidence="1 2">
    <name type="scientific">Blepharisma stoltei</name>
    <dbReference type="NCBI Taxonomy" id="1481888"/>
    <lineage>
        <taxon>Eukaryota</taxon>
        <taxon>Sar</taxon>
        <taxon>Alveolata</taxon>
        <taxon>Ciliophora</taxon>
        <taxon>Postciliodesmatophora</taxon>
        <taxon>Heterotrichea</taxon>
        <taxon>Heterotrichida</taxon>
        <taxon>Blepharismidae</taxon>
        <taxon>Blepharisma</taxon>
    </lineage>
</organism>
<name>A0AAU9I5E2_9CILI</name>
<dbReference type="AlphaFoldDB" id="A0AAU9I5E2"/>
<sequence length="605" mass="68188">MGCCGSNAPIEIVSDDERIIFLKQLEMGLHTSKAVNLVSQFAAKENQGFITIAGLKEVLASLKIDSSFLSFPTNPFNSFYRSIGNSEQIDAKKLKIVCVLLGLGSEEEKVSQLYKIYIADEMNKVESAQLPAMDIAKFELMIRDVFATAIKMIWVAQGDDEETISKSRLRIYETKLVASLWLALGLVKRTTVMAESSISLEDLKTKAKNLPAGLKTLIDPYQIRQFLLKQYRPFDIKNAAQIFESKIKSILDKNEEESEAVVADTAILLNSGQPSEKPIDLNKPFTCDSGHALAWANDVPFHYKEISGTWMIFCNLCGKNFSTGCWHCRDCKYDVCEECGLAKNMTPPKLLCSESKELQWRCDVVSYYLTNYGSTSYSCNECQGIGDDAHWHCRTCLYDLCRKCGTKHGYKYPRLDMTCRKNHRLAIENNIVEIYQTKYGGFPRCDECRAPINSACQHCNECDYDLCDSCSSYYSGPIGPHPGFLCPEEHILHYADSCSYYESIGKPKSFMCNGCKLTKAEECFHCRKCCFDLCNDCADSLALHLSSPYTKKCENDHLLRWNNKSSKNYSGGAYSCNECGEIFSKVGSFNCAECSYDICIRDMNK</sequence>
<evidence type="ECO:0000313" key="2">
    <source>
        <dbReference type="Proteomes" id="UP001162131"/>
    </source>
</evidence>
<accession>A0AAU9I5E2</accession>
<comment type="caution">
    <text evidence="1">The sequence shown here is derived from an EMBL/GenBank/DDBJ whole genome shotgun (WGS) entry which is preliminary data.</text>
</comment>
<evidence type="ECO:0000313" key="1">
    <source>
        <dbReference type="EMBL" id="CAG9310653.1"/>
    </source>
</evidence>
<dbReference type="EMBL" id="CAJZBQ010000002">
    <property type="protein sequence ID" value="CAG9310653.1"/>
    <property type="molecule type" value="Genomic_DNA"/>
</dbReference>
<reference evidence="1" key="1">
    <citation type="submission" date="2021-09" db="EMBL/GenBank/DDBJ databases">
        <authorList>
            <consortium name="AG Swart"/>
            <person name="Singh M."/>
            <person name="Singh A."/>
            <person name="Seah K."/>
            <person name="Emmerich C."/>
        </authorList>
    </citation>
    <scope>NUCLEOTIDE SEQUENCE</scope>
    <source>
        <strain evidence="1">ATCC30299</strain>
    </source>
</reference>
<proteinExistence type="predicted"/>
<gene>
    <name evidence="1" type="ORF">BSTOLATCC_MIC1495</name>
</gene>
<dbReference type="Proteomes" id="UP001162131">
    <property type="component" value="Unassembled WGS sequence"/>
</dbReference>